<sequence length="181" mass="20519">MPCAENVQAMRETKGARGGGGAEAEGHGRAEAERHDTGEKGSGGGTRWQGHNDGGRLRRHCNGGRIWEWIWHQRRGCSGRFESWMWPGHWRRGSFFHRWLPRPLPRALHQSDVSSNCASSSFGTGIMFYAHLTCKVRFTSRKDVKRYINEGKIPEDPECVINEECRTDCEDNVKMVTPVPP</sequence>
<dbReference type="EMBL" id="GBRH01218626">
    <property type="protein sequence ID" value="JAD79269.1"/>
    <property type="molecule type" value="Transcribed_RNA"/>
</dbReference>
<protein>
    <submittedName>
        <fullName evidence="2">Uncharacterized protein</fullName>
    </submittedName>
</protein>
<organism evidence="2">
    <name type="scientific">Arundo donax</name>
    <name type="common">Giant reed</name>
    <name type="synonym">Donax arundinaceus</name>
    <dbReference type="NCBI Taxonomy" id="35708"/>
    <lineage>
        <taxon>Eukaryota</taxon>
        <taxon>Viridiplantae</taxon>
        <taxon>Streptophyta</taxon>
        <taxon>Embryophyta</taxon>
        <taxon>Tracheophyta</taxon>
        <taxon>Spermatophyta</taxon>
        <taxon>Magnoliopsida</taxon>
        <taxon>Liliopsida</taxon>
        <taxon>Poales</taxon>
        <taxon>Poaceae</taxon>
        <taxon>PACMAD clade</taxon>
        <taxon>Arundinoideae</taxon>
        <taxon>Arundineae</taxon>
        <taxon>Arundo</taxon>
    </lineage>
</organism>
<accession>A0A0A9CSG7</accession>
<reference evidence="2" key="1">
    <citation type="submission" date="2014-09" db="EMBL/GenBank/DDBJ databases">
        <authorList>
            <person name="Magalhaes I.L.F."/>
            <person name="Oliveira U."/>
            <person name="Santos F.R."/>
            <person name="Vidigal T.H.D.A."/>
            <person name="Brescovit A.D."/>
            <person name="Santos A.J."/>
        </authorList>
    </citation>
    <scope>NUCLEOTIDE SEQUENCE</scope>
    <source>
        <tissue evidence="2">Shoot tissue taken approximately 20 cm above the soil surface</tissue>
    </source>
</reference>
<proteinExistence type="predicted"/>
<feature type="region of interest" description="Disordered" evidence="1">
    <location>
        <begin position="1"/>
        <end position="55"/>
    </location>
</feature>
<reference evidence="2" key="2">
    <citation type="journal article" date="2015" name="Data Brief">
        <title>Shoot transcriptome of the giant reed, Arundo donax.</title>
        <authorList>
            <person name="Barrero R.A."/>
            <person name="Guerrero F.D."/>
            <person name="Moolhuijzen P."/>
            <person name="Goolsby J.A."/>
            <person name="Tidwell J."/>
            <person name="Bellgard S.E."/>
            <person name="Bellgard M.I."/>
        </authorList>
    </citation>
    <scope>NUCLEOTIDE SEQUENCE</scope>
    <source>
        <tissue evidence="2">Shoot tissue taken approximately 20 cm above the soil surface</tissue>
    </source>
</reference>
<evidence type="ECO:0000256" key="1">
    <source>
        <dbReference type="SAM" id="MobiDB-lite"/>
    </source>
</evidence>
<dbReference type="AlphaFoldDB" id="A0A0A9CSG7"/>
<evidence type="ECO:0000313" key="2">
    <source>
        <dbReference type="EMBL" id="JAD79269.1"/>
    </source>
</evidence>
<name>A0A0A9CSG7_ARUDO</name>
<feature type="compositionally biased region" description="Basic and acidic residues" evidence="1">
    <location>
        <begin position="24"/>
        <end position="39"/>
    </location>
</feature>